<gene>
    <name evidence="3" type="ORF">D0869_04471</name>
</gene>
<feature type="region of interest" description="Disordered" evidence="1">
    <location>
        <begin position="511"/>
        <end position="537"/>
    </location>
</feature>
<dbReference type="SUPFAM" id="SSF52047">
    <property type="entry name" value="RNI-like"/>
    <property type="match status" value="1"/>
</dbReference>
<dbReference type="OrthoDB" id="2522477at2759"/>
<dbReference type="InterPro" id="IPR032675">
    <property type="entry name" value="LRR_dom_sf"/>
</dbReference>
<accession>A0A3M6X0Z9</accession>
<dbReference type="InterPro" id="IPR036047">
    <property type="entry name" value="F-box-like_dom_sf"/>
</dbReference>
<dbReference type="Pfam" id="PF12937">
    <property type="entry name" value="F-box-like"/>
    <property type="match status" value="1"/>
</dbReference>
<evidence type="ECO:0000313" key="3">
    <source>
        <dbReference type="EMBL" id="RMX84574.1"/>
    </source>
</evidence>
<dbReference type="InterPro" id="IPR001810">
    <property type="entry name" value="F-box_dom"/>
</dbReference>
<dbReference type="AlphaFoldDB" id="A0A3M6X0Z9"/>
<name>A0A3M6X0Z9_HORWE</name>
<evidence type="ECO:0000313" key="4">
    <source>
        <dbReference type="Proteomes" id="UP000281245"/>
    </source>
</evidence>
<evidence type="ECO:0000256" key="1">
    <source>
        <dbReference type="SAM" id="MobiDB-lite"/>
    </source>
</evidence>
<dbReference type="EMBL" id="QWIJ01000275">
    <property type="protein sequence ID" value="RMX84574.1"/>
    <property type="molecule type" value="Genomic_DNA"/>
</dbReference>
<dbReference type="SUPFAM" id="SSF81383">
    <property type="entry name" value="F-box domain"/>
    <property type="match status" value="1"/>
</dbReference>
<dbReference type="PROSITE" id="PS50181">
    <property type="entry name" value="FBOX"/>
    <property type="match status" value="1"/>
</dbReference>
<comment type="caution">
    <text evidence="3">The sequence shown here is derived from an EMBL/GenBank/DDBJ whole genome shotgun (WGS) entry which is preliminary data.</text>
</comment>
<dbReference type="Proteomes" id="UP000281245">
    <property type="component" value="Unassembled WGS sequence"/>
</dbReference>
<sequence length="537" mass="60334">MLSQMFEEATLNVLLDLPDELLVSIVEQLDGDRHTLCTLSLVNKRFQALSEALLYSSIFYRHGFLAERILEATRTRPGRGAAIRSLESRMHPAGSPEAHASIAGILRGAPRLQEAIIESPYCNHERWRKVEARTRWGSALEKIFQPFVEGSAIAAQVLSVEQKPSQKPLQSLSHLTLHLNGAGREFWTVEPRHACILALPALQDLHISSANILASSTSLIPPTFRSSLKRLTLDECNLTMDGLQNLMAVPAALEYLYIGENHYSPEEEDFPTPQPYNELCRRDPEAFISAVAQQKHSLTSFVYDAKQNMADWSVTPTRPQSARSGFSNFEKLGDVDVASPNYFLTSLFISSDTAPPNLKSIRFGGIEMHGVLFEEMQQARTSHAGEDFAVPALIRRTVAAAPKLDAIAITFDRIAGELEEELREPIQITGKYLQKRKINLRLLQQPTRFQLVRPQLFGEELRPDELIYANDGTEFTPWRAYSPQHVTTYTLVGLDDWEQVLGVLDHGVDQDWEDIDESDETNTETDVSEDEHAEEAE</sequence>
<proteinExistence type="predicted"/>
<reference evidence="3 4" key="1">
    <citation type="journal article" date="2018" name="BMC Genomics">
        <title>Genomic evidence for intraspecific hybridization in a clonal and extremely halotolerant yeast.</title>
        <authorList>
            <person name="Gostincar C."/>
            <person name="Stajich J.E."/>
            <person name="Zupancic J."/>
            <person name="Zalar P."/>
            <person name="Gunde-Cimerman N."/>
        </authorList>
    </citation>
    <scope>NUCLEOTIDE SEQUENCE [LARGE SCALE GENOMIC DNA]</scope>
    <source>
        <strain evidence="3 4">EXF-6656</strain>
    </source>
</reference>
<dbReference type="Gene3D" id="3.80.10.10">
    <property type="entry name" value="Ribonuclease Inhibitor"/>
    <property type="match status" value="1"/>
</dbReference>
<evidence type="ECO:0000259" key="2">
    <source>
        <dbReference type="PROSITE" id="PS50181"/>
    </source>
</evidence>
<organism evidence="3 4">
    <name type="scientific">Hortaea werneckii</name>
    <name type="common">Black yeast</name>
    <name type="synonym">Cladosporium werneckii</name>
    <dbReference type="NCBI Taxonomy" id="91943"/>
    <lineage>
        <taxon>Eukaryota</taxon>
        <taxon>Fungi</taxon>
        <taxon>Dikarya</taxon>
        <taxon>Ascomycota</taxon>
        <taxon>Pezizomycotina</taxon>
        <taxon>Dothideomycetes</taxon>
        <taxon>Dothideomycetidae</taxon>
        <taxon>Mycosphaerellales</taxon>
        <taxon>Teratosphaeriaceae</taxon>
        <taxon>Hortaea</taxon>
    </lineage>
</organism>
<feature type="domain" description="F-box" evidence="2">
    <location>
        <begin position="11"/>
        <end position="62"/>
    </location>
</feature>
<protein>
    <recommendedName>
        <fullName evidence="2">F-box domain-containing protein</fullName>
    </recommendedName>
</protein>